<feature type="signal peptide" evidence="1">
    <location>
        <begin position="1"/>
        <end position="21"/>
    </location>
</feature>
<dbReference type="Gene3D" id="1.10.238.10">
    <property type="entry name" value="EF-hand"/>
    <property type="match status" value="1"/>
</dbReference>
<accession>A0A7V7KIH7</accession>
<dbReference type="Pfam" id="PF13202">
    <property type="entry name" value="EF-hand_5"/>
    <property type="match status" value="2"/>
</dbReference>
<reference evidence="3 4" key="1">
    <citation type="submission" date="2019-08" db="EMBL/GenBank/DDBJ databases">
        <title>Bioinformatics analysis of the strain L3 and L5.</title>
        <authorList>
            <person name="Li X."/>
        </authorList>
    </citation>
    <scope>NUCLEOTIDE SEQUENCE [LARGE SCALE GENOMIC DNA]</scope>
    <source>
        <strain evidence="3 4">L5</strain>
    </source>
</reference>
<feature type="chain" id="PRO_5031572673" evidence="1">
    <location>
        <begin position="22"/>
        <end position="90"/>
    </location>
</feature>
<evidence type="ECO:0000313" key="4">
    <source>
        <dbReference type="Proteomes" id="UP000486760"/>
    </source>
</evidence>
<keyword evidence="4" id="KW-1185">Reference proteome</keyword>
<keyword evidence="1" id="KW-0732">Signal</keyword>
<evidence type="ECO:0000256" key="1">
    <source>
        <dbReference type="SAM" id="SignalP"/>
    </source>
</evidence>
<feature type="domain" description="EF-hand" evidence="2">
    <location>
        <begin position="60"/>
        <end position="90"/>
    </location>
</feature>
<proteinExistence type="predicted"/>
<dbReference type="SUPFAM" id="SSF47473">
    <property type="entry name" value="EF-hand"/>
    <property type="match status" value="1"/>
</dbReference>
<dbReference type="GO" id="GO:0005509">
    <property type="term" value="F:calcium ion binding"/>
    <property type="evidence" value="ECO:0007669"/>
    <property type="project" value="InterPro"/>
</dbReference>
<comment type="caution">
    <text evidence="3">The sequence shown here is derived from an EMBL/GenBank/DDBJ whole genome shotgun (WGS) entry which is preliminary data.</text>
</comment>
<dbReference type="EMBL" id="VTPY01000003">
    <property type="protein sequence ID" value="KAA0012953.1"/>
    <property type="molecule type" value="Genomic_DNA"/>
</dbReference>
<dbReference type="AlphaFoldDB" id="A0A7V7KIH7"/>
<gene>
    <name evidence="3" type="ORF">F0A17_08470</name>
</gene>
<evidence type="ECO:0000313" key="3">
    <source>
        <dbReference type="EMBL" id="KAA0012953.1"/>
    </source>
</evidence>
<protein>
    <submittedName>
        <fullName evidence="3">EF-hand domain-containing protein</fullName>
    </submittedName>
</protein>
<name>A0A7V7KIH7_9GAMM</name>
<dbReference type="InterPro" id="IPR011992">
    <property type="entry name" value="EF-hand-dom_pair"/>
</dbReference>
<dbReference type="InterPro" id="IPR002048">
    <property type="entry name" value="EF_hand_dom"/>
</dbReference>
<dbReference type="InterPro" id="IPR018247">
    <property type="entry name" value="EF_Hand_1_Ca_BS"/>
</dbReference>
<dbReference type="Proteomes" id="UP000486760">
    <property type="component" value="Unassembled WGS sequence"/>
</dbReference>
<evidence type="ECO:0000259" key="2">
    <source>
        <dbReference type="PROSITE" id="PS50222"/>
    </source>
</evidence>
<organism evidence="3 4">
    <name type="scientific">Billgrantia pellis</name>
    <dbReference type="NCBI Taxonomy" id="2606936"/>
    <lineage>
        <taxon>Bacteria</taxon>
        <taxon>Pseudomonadati</taxon>
        <taxon>Pseudomonadota</taxon>
        <taxon>Gammaproteobacteria</taxon>
        <taxon>Oceanospirillales</taxon>
        <taxon>Halomonadaceae</taxon>
        <taxon>Billgrantia</taxon>
    </lineage>
</organism>
<dbReference type="PROSITE" id="PS00018">
    <property type="entry name" value="EF_HAND_1"/>
    <property type="match status" value="1"/>
</dbReference>
<dbReference type="PROSITE" id="PS50222">
    <property type="entry name" value="EF_HAND_2"/>
    <property type="match status" value="1"/>
</dbReference>
<sequence>MKISKHALVIALALTSSAALAEQGEGPLVLPHLASSNTADQNRFDRLDLDGDGSISREEAQAGTLPEIFLFMDRNHDGAISRQEFHYRPR</sequence>
<dbReference type="CDD" id="cd00051">
    <property type="entry name" value="EFh"/>
    <property type="match status" value="1"/>
</dbReference>
<dbReference type="RefSeq" id="WP_149327907.1">
    <property type="nucleotide sequence ID" value="NZ_VTPY01000003.1"/>
</dbReference>